<comment type="caution">
    <text evidence="1">The sequence shown here is derived from an EMBL/GenBank/DDBJ whole genome shotgun (WGS) entry which is preliminary data.</text>
</comment>
<dbReference type="AlphaFoldDB" id="A0A830BA30"/>
<protein>
    <submittedName>
        <fullName evidence="1">Nedd8-activating enzyme e1 regulatory subunit</fullName>
    </submittedName>
</protein>
<dbReference type="OrthoDB" id="2002564at2759"/>
<keyword evidence="2" id="KW-1185">Reference proteome</keyword>
<dbReference type="SUPFAM" id="SSF69572">
    <property type="entry name" value="Activating enzymes of the ubiquitin-like proteins"/>
    <property type="match status" value="1"/>
</dbReference>
<reference evidence="1" key="1">
    <citation type="submission" date="2020-07" db="EMBL/GenBank/DDBJ databases">
        <title>Ethylene signaling mediates host invasion by parasitic plants.</title>
        <authorList>
            <person name="Yoshida S."/>
        </authorList>
    </citation>
    <scope>NUCLEOTIDE SEQUENCE</scope>
    <source>
        <strain evidence="1">Okayama</strain>
    </source>
</reference>
<proteinExistence type="predicted"/>
<evidence type="ECO:0000313" key="1">
    <source>
        <dbReference type="EMBL" id="GFP81614.1"/>
    </source>
</evidence>
<name>A0A830BA30_9LAMI</name>
<accession>A0A830BA30</accession>
<dbReference type="EMBL" id="BMAC01000031">
    <property type="protein sequence ID" value="GFP81614.1"/>
    <property type="molecule type" value="Genomic_DNA"/>
</dbReference>
<gene>
    <name evidence="1" type="ORF">PHJA_000304700</name>
</gene>
<dbReference type="InterPro" id="IPR035985">
    <property type="entry name" value="Ubiquitin-activating_enz"/>
</dbReference>
<organism evidence="1 2">
    <name type="scientific">Phtheirospermum japonicum</name>
    <dbReference type="NCBI Taxonomy" id="374723"/>
    <lineage>
        <taxon>Eukaryota</taxon>
        <taxon>Viridiplantae</taxon>
        <taxon>Streptophyta</taxon>
        <taxon>Embryophyta</taxon>
        <taxon>Tracheophyta</taxon>
        <taxon>Spermatophyta</taxon>
        <taxon>Magnoliopsida</taxon>
        <taxon>eudicotyledons</taxon>
        <taxon>Gunneridae</taxon>
        <taxon>Pentapetalae</taxon>
        <taxon>asterids</taxon>
        <taxon>lamiids</taxon>
        <taxon>Lamiales</taxon>
        <taxon>Orobanchaceae</taxon>
        <taxon>Orobanchaceae incertae sedis</taxon>
        <taxon>Phtheirospermum</taxon>
    </lineage>
</organism>
<sequence length="183" mass="20861">MSVIARPDEGPSREADERVERYSILFLRCSIILDASVMNRQSSPSDGEIRAILGIANEEIYPSNEMNKNDGSRIGHIQKQEMGTGKESWGHMARSGLCNSFYTIYCNRPIVKCIQIKNLHKVYTSKKARYRPVEDEYNSPAQLELQKYLSDEDYSIAIGFYILLRAVDRFAANYNSFPGQFDG</sequence>
<dbReference type="GO" id="GO:0008641">
    <property type="term" value="F:ubiquitin-like modifier activating enzyme activity"/>
    <property type="evidence" value="ECO:0007669"/>
    <property type="project" value="InterPro"/>
</dbReference>
<dbReference type="Proteomes" id="UP000653305">
    <property type="component" value="Unassembled WGS sequence"/>
</dbReference>
<evidence type="ECO:0000313" key="2">
    <source>
        <dbReference type="Proteomes" id="UP000653305"/>
    </source>
</evidence>